<dbReference type="PRINTS" id="PR00138">
    <property type="entry name" value="MATRIXIN"/>
</dbReference>
<evidence type="ECO:0000256" key="5">
    <source>
        <dbReference type="ARBA" id="ARBA00022801"/>
    </source>
</evidence>
<keyword evidence="6 9" id="KW-0862">Zinc</keyword>
<evidence type="ECO:0000256" key="2">
    <source>
        <dbReference type="ARBA" id="ARBA00022670"/>
    </source>
</evidence>
<evidence type="ECO:0000256" key="9">
    <source>
        <dbReference type="PIRSR" id="PIRSR621190-2"/>
    </source>
</evidence>
<name>D6WBX3_TRICA</name>
<proteinExistence type="inferred from homology"/>
<reference evidence="12 13" key="1">
    <citation type="journal article" date="2008" name="Nature">
        <title>The genome of the model beetle and pest Tribolium castaneum.</title>
        <authorList>
            <consortium name="Tribolium Genome Sequencing Consortium"/>
            <person name="Richards S."/>
            <person name="Gibbs R.A."/>
            <person name="Weinstock G.M."/>
            <person name="Brown S.J."/>
            <person name="Denell R."/>
            <person name="Beeman R.W."/>
            <person name="Gibbs R."/>
            <person name="Beeman R.W."/>
            <person name="Brown S.J."/>
            <person name="Bucher G."/>
            <person name="Friedrich M."/>
            <person name="Grimmelikhuijzen C.J."/>
            <person name="Klingler M."/>
            <person name="Lorenzen M."/>
            <person name="Richards S."/>
            <person name="Roth S."/>
            <person name="Schroder R."/>
            <person name="Tautz D."/>
            <person name="Zdobnov E.M."/>
            <person name="Muzny D."/>
            <person name="Gibbs R.A."/>
            <person name="Weinstock G.M."/>
            <person name="Attaway T."/>
            <person name="Bell S."/>
            <person name="Buhay C.J."/>
            <person name="Chandrabose M.N."/>
            <person name="Chavez D."/>
            <person name="Clerk-Blankenburg K.P."/>
            <person name="Cree A."/>
            <person name="Dao M."/>
            <person name="Davis C."/>
            <person name="Chacko J."/>
            <person name="Dinh H."/>
            <person name="Dugan-Rocha S."/>
            <person name="Fowler G."/>
            <person name="Garner T.T."/>
            <person name="Garnes J."/>
            <person name="Gnirke A."/>
            <person name="Hawes A."/>
            <person name="Hernandez J."/>
            <person name="Hines S."/>
            <person name="Holder M."/>
            <person name="Hume J."/>
            <person name="Jhangiani S.N."/>
            <person name="Joshi V."/>
            <person name="Khan Z.M."/>
            <person name="Jackson L."/>
            <person name="Kovar C."/>
            <person name="Kowis A."/>
            <person name="Lee S."/>
            <person name="Lewis L.R."/>
            <person name="Margolis J."/>
            <person name="Morgan M."/>
            <person name="Nazareth L.V."/>
            <person name="Nguyen N."/>
            <person name="Okwuonu G."/>
            <person name="Parker D."/>
            <person name="Richards S."/>
            <person name="Ruiz S.J."/>
            <person name="Santibanez J."/>
            <person name="Savard J."/>
            <person name="Scherer S.E."/>
            <person name="Schneider B."/>
            <person name="Sodergren E."/>
            <person name="Tautz D."/>
            <person name="Vattahil S."/>
            <person name="Villasana D."/>
            <person name="White C.S."/>
            <person name="Wright R."/>
            <person name="Park Y."/>
            <person name="Beeman R.W."/>
            <person name="Lord J."/>
            <person name="Oppert B."/>
            <person name="Lorenzen M."/>
            <person name="Brown S."/>
            <person name="Wang L."/>
            <person name="Savard J."/>
            <person name="Tautz D."/>
            <person name="Richards S."/>
            <person name="Weinstock G."/>
            <person name="Gibbs R.A."/>
            <person name="Liu Y."/>
            <person name="Worley K."/>
            <person name="Weinstock G."/>
            <person name="Elsik C.G."/>
            <person name="Reese J.T."/>
            <person name="Elhaik E."/>
            <person name="Landan G."/>
            <person name="Graur D."/>
            <person name="Arensburger P."/>
            <person name="Atkinson P."/>
            <person name="Beeman R.W."/>
            <person name="Beidler J."/>
            <person name="Brown S.J."/>
            <person name="Demuth J.P."/>
            <person name="Drury D.W."/>
            <person name="Du Y.Z."/>
            <person name="Fujiwara H."/>
            <person name="Lorenzen M."/>
            <person name="Maselli V."/>
            <person name="Osanai M."/>
            <person name="Park Y."/>
            <person name="Robertson H.M."/>
            <person name="Tu Z."/>
            <person name="Wang J.J."/>
            <person name="Wang S."/>
            <person name="Richards S."/>
            <person name="Song H."/>
            <person name="Zhang L."/>
            <person name="Sodergren E."/>
            <person name="Werner D."/>
            <person name="Stanke M."/>
            <person name="Morgenstern B."/>
            <person name="Solovyev V."/>
            <person name="Kosarev P."/>
            <person name="Brown G."/>
            <person name="Chen H.C."/>
            <person name="Ermolaeva O."/>
            <person name="Hlavina W."/>
            <person name="Kapustin Y."/>
            <person name="Kiryutin B."/>
            <person name="Kitts P."/>
            <person name="Maglott D."/>
            <person name="Pruitt K."/>
            <person name="Sapojnikov V."/>
            <person name="Souvorov A."/>
            <person name="Mackey A.J."/>
            <person name="Waterhouse R.M."/>
            <person name="Wyder S."/>
            <person name="Zdobnov E.M."/>
            <person name="Zdobnov E.M."/>
            <person name="Wyder S."/>
            <person name="Kriventseva E.V."/>
            <person name="Kadowaki T."/>
            <person name="Bork P."/>
            <person name="Aranda M."/>
            <person name="Bao R."/>
            <person name="Beermann A."/>
            <person name="Berns N."/>
            <person name="Bolognesi R."/>
            <person name="Bonneton F."/>
            <person name="Bopp D."/>
            <person name="Brown S.J."/>
            <person name="Bucher G."/>
            <person name="Butts T."/>
            <person name="Chaumot A."/>
            <person name="Denell R.E."/>
            <person name="Ferrier D.E."/>
            <person name="Friedrich M."/>
            <person name="Gordon C.M."/>
            <person name="Jindra M."/>
            <person name="Klingler M."/>
            <person name="Lan Q."/>
            <person name="Lattorff H.M."/>
            <person name="Laudet V."/>
            <person name="von Levetsow C."/>
            <person name="Liu Z."/>
            <person name="Lutz R."/>
            <person name="Lynch J.A."/>
            <person name="da Fonseca R.N."/>
            <person name="Posnien N."/>
            <person name="Reuter R."/>
            <person name="Roth S."/>
            <person name="Savard J."/>
            <person name="Schinko J.B."/>
            <person name="Schmitt C."/>
            <person name="Schoppmeier M."/>
            <person name="Schroder R."/>
            <person name="Shippy T.D."/>
            <person name="Simonnet F."/>
            <person name="Marques-Souza H."/>
            <person name="Tautz D."/>
            <person name="Tomoyasu Y."/>
            <person name="Trauner J."/>
            <person name="Van der Zee M."/>
            <person name="Vervoort M."/>
            <person name="Wittkopp N."/>
            <person name="Wimmer E.A."/>
            <person name="Yang X."/>
            <person name="Jones A.K."/>
            <person name="Sattelle D.B."/>
            <person name="Ebert P.R."/>
            <person name="Nelson D."/>
            <person name="Scott J.G."/>
            <person name="Beeman R.W."/>
            <person name="Muthukrishnan S."/>
            <person name="Kramer K.J."/>
            <person name="Arakane Y."/>
            <person name="Beeman R.W."/>
            <person name="Zhu Q."/>
            <person name="Hogenkamp D."/>
            <person name="Dixit R."/>
            <person name="Oppert B."/>
            <person name="Jiang H."/>
            <person name="Zou Z."/>
            <person name="Marshall J."/>
            <person name="Elpidina E."/>
            <person name="Vinokurov K."/>
            <person name="Oppert C."/>
            <person name="Zou Z."/>
            <person name="Evans J."/>
            <person name="Lu Z."/>
            <person name="Zhao P."/>
            <person name="Sumathipala N."/>
            <person name="Altincicek B."/>
            <person name="Vilcinskas A."/>
            <person name="Williams M."/>
            <person name="Hultmark D."/>
            <person name="Hetru C."/>
            <person name="Jiang H."/>
            <person name="Grimmelikhuijzen C.J."/>
            <person name="Hauser F."/>
            <person name="Cazzamali G."/>
            <person name="Williamson M."/>
            <person name="Park Y."/>
            <person name="Li B."/>
            <person name="Tanaka Y."/>
            <person name="Predel R."/>
            <person name="Neupert S."/>
            <person name="Schachtner J."/>
            <person name="Verleyen P."/>
            <person name="Raible F."/>
            <person name="Bork P."/>
            <person name="Friedrich M."/>
            <person name="Walden K.K."/>
            <person name="Robertson H.M."/>
            <person name="Angeli S."/>
            <person name="Foret S."/>
            <person name="Bucher G."/>
            <person name="Schuetz S."/>
            <person name="Maleszka R."/>
            <person name="Wimmer E.A."/>
            <person name="Beeman R.W."/>
            <person name="Lorenzen M."/>
            <person name="Tomoyasu Y."/>
            <person name="Miller S.C."/>
            <person name="Grossmann D."/>
            <person name="Bucher G."/>
        </authorList>
    </citation>
    <scope>NUCLEOTIDE SEQUENCE [LARGE SCALE GENOMIC DNA]</scope>
    <source>
        <strain evidence="12 13">Georgia GA2</strain>
    </source>
</reference>
<evidence type="ECO:0000256" key="4">
    <source>
        <dbReference type="ARBA" id="ARBA00022729"/>
    </source>
</evidence>
<dbReference type="InterPro" id="IPR018487">
    <property type="entry name" value="Hemopexin-like_repeat"/>
</dbReference>
<keyword evidence="13" id="KW-1185">Reference proteome</keyword>
<feature type="binding site" evidence="9">
    <location>
        <position position="327"/>
    </location>
    <ligand>
        <name>Zn(2+)</name>
        <dbReference type="ChEBI" id="CHEBI:29105"/>
        <label>2</label>
        <note>catalytic</note>
    </ligand>
</feature>
<keyword evidence="3 9" id="KW-0479">Metal-binding</keyword>
<dbReference type="FunFam" id="2.110.10.10:FF:000024">
    <property type="entry name" value="Matrix metalloproteinase-16-like Protein"/>
    <property type="match status" value="1"/>
</dbReference>
<organism evidence="12 13">
    <name type="scientific">Tribolium castaneum</name>
    <name type="common">Red flour beetle</name>
    <dbReference type="NCBI Taxonomy" id="7070"/>
    <lineage>
        <taxon>Eukaryota</taxon>
        <taxon>Metazoa</taxon>
        <taxon>Ecdysozoa</taxon>
        <taxon>Arthropoda</taxon>
        <taxon>Hexapoda</taxon>
        <taxon>Insecta</taxon>
        <taxon>Pterygota</taxon>
        <taxon>Neoptera</taxon>
        <taxon>Endopterygota</taxon>
        <taxon>Coleoptera</taxon>
        <taxon>Polyphaga</taxon>
        <taxon>Cucujiformia</taxon>
        <taxon>Tenebrionidae</taxon>
        <taxon>Tenebrionidae incertae sedis</taxon>
        <taxon>Tribolium</taxon>
    </lineage>
</organism>
<comment type="cofactor">
    <cofactor evidence="9">
        <name>Zn(2+)</name>
        <dbReference type="ChEBI" id="CHEBI:29105"/>
    </cofactor>
    <text evidence="9">Binds 2 Zn(2+) ions per subunit.</text>
</comment>
<comment type="cofactor">
    <cofactor evidence="9">
        <name>Ca(2+)</name>
        <dbReference type="ChEBI" id="CHEBI:29108"/>
    </cofactor>
    <text evidence="9">Can bind about 5 Ca(2+) ions per subunit.</text>
</comment>
<dbReference type="SMART" id="SM00120">
    <property type="entry name" value="HX"/>
    <property type="match status" value="3"/>
</dbReference>
<dbReference type="GO" id="GO:0030574">
    <property type="term" value="P:collagen catabolic process"/>
    <property type="evidence" value="ECO:0000318"/>
    <property type="project" value="GO_Central"/>
</dbReference>
<evidence type="ECO:0000256" key="6">
    <source>
        <dbReference type="ARBA" id="ARBA00022833"/>
    </source>
</evidence>
<dbReference type="InterPro" id="IPR024079">
    <property type="entry name" value="MetalloPept_cat_dom_sf"/>
</dbReference>
<dbReference type="GO" id="GO:0005615">
    <property type="term" value="C:extracellular space"/>
    <property type="evidence" value="ECO:0000318"/>
    <property type="project" value="GO_Central"/>
</dbReference>
<dbReference type="Pfam" id="PF00413">
    <property type="entry name" value="Peptidase_M10"/>
    <property type="match status" value="1"/>
</dbReference>
<dbReference type="GO" id="GO:0030198">
    <property type="term" value="P:extracellular matrix organization"/>
    <property type="evidence" value="ECO:0000318"/>
    <property type="project" value="GO_Central"/>
</dbReference>
<dbReference type="EMBL" id="KQ971315">
    <property type="protein sequence ID" value="EEZ97854.1"/>
    <property type="molecule type" value="Genomic_DNA"/>
</dbReference>
<dbReference type="PhylomeDB" id="D6WBX3"/>
<dbReference type="GO" id="GO:0004222">
    <property type="term" value="F:metalloendopeptidase activity"/>
    <property type="evidence" value="ECO:0000318"/>
    <property type="project" value="GO_Central"/>
</dbReference>
<evidence type="ECO:0000313" key="12">
    <source>
        <dbReference type="EMBL" id="EEZ97854.1"/>
    </source>
</evidence>
<dbReference type="Gene3D" id="2.110.10.10">
    <property type="entry name" value="Hemopexin-like domain"/>
    <property type="match status" value="1"/>
</dbReference>
<feature type="binding site" evidence="9">
    <location>
        <position position="321"/>
    </location>
    <ligand>
        <name>Zn(2+)</name>
        <dbReference type="ChEBI" id="CHEBI:29105"/>
        <label>2</label>
        <note>catalytic</note>
    </ligand>
</feature>
<keyword evidence="9" id="KW-0106">Calcium</keyword>
<feature type="modified residue" description="Phosphotyrosine; by PKDCC" evidence="10">
    <location>
        <position position="496"/>
    </location>
</feature>
<feature type="binding site" evidence="9">
    <location>
        <position position="335"/>
    </location>
    <ligand>
        <name>Zn(2+)</name>
        <dbReference type="ChEBI" id="CHEBI:29105"/>
        <label>2</label>
        <note>catalytic</note>
    </ligand>
</feature>
<dbReference type="AlphaFoldDB" id="D6WBX3"/>
<dbReference type="SUPFAM" id="SSF50923">
    <property type="entry name" value="Hemopexin-like domain"/>
    <property type="match status" value="1"/>
</dbReference>
<dbReference type="PANTHER" id="PTHR10201:SF291">
    <property type="entry name" value="MATRIX METALLOPROTEINASE 1, ISOFORM C-RELATED"/>
    <property type="match status" value="1"/>
</dbReference>
<protein>
    <recommendedName>
        <fullName evidence="11">Peptidase metallopeptidase domain-containing protein</fullName>
    </recommendedName>
</protein>
<evidence type="ECO:0000256" key="7">
    <source>
        <dbReference type="ARBA" id="ARBA00023049"/>
    </source>
</evidence>
<keyword evidence="7" id="KW-0482">Metalloprotease</keyword>
<dbReference type="GO" id="GO:0008270">
    <property type="term" value="F:zinc ion binding"/>
    <property type="evidence" value="ECO:0007669"/>
    <property type="project" value="InterPro"/>
</dbReference>
<feature type="binding site" evidence="9">
    <location>
        <position position="415"/>
    </location>
    <ligand>
        <name>Ca(2+)</name>
        <dbReference type="ChEBI" id="CHEBI:29108"/>
        <label>4</label>
    </ligand>
</feature>
<dbReference type="InterPro" id="IPR021190">
    <property type="entry name" value="Pept_M10A"/>
</dbReference>
<dbReference type="InterPro" id="IPR036375">
    <property type="entry name" value="Hemopexin-like_dom_sf"/>
</dbReference>
<evidence type="ECO:0000256" key="3">
    <source>
        <dbReference type="ARBA" id="ARBA00022723"/>
    </source>
</evidence>
<reference evidence="12 13" key="2">
    <citation type="journal article" date="2010" name="Nucleic Acids Res.">
        <title>BeetleBase in 2010: revisions to provide comprehensive genomic information for Tribolium castaneum.</title>
        <authorList>
            <person name="Kim H.S."/>
            <person name="Murphy T."/>
            <person name="Xia J."/>
            <person name="Caragea D."/>
            <person name="Park Y."/>
            <person name="Beeman R.W."/>
            <person name="Lorenzen M.D."/>
            <person name="Butcher S."/>
            <person name="Manak J.R."/>
            <person name="Brown S.J."/>
        </authorList>
    </citation>
    <scope>GENOME REANNOTATION</scope>
    <source>
        <strain evidence="12 13">Georgia GA2</strain>
    </source>
</reference>
<dbReference type="InterPro" id="IPR001818">
    <property type="entry name" value="Pept_M10_metallopeptidase"/>
</dbReference>
<dbReference type="GO" id="GO:0031012">
    <property type="term" value="C:extracellular matrix"/>
    <property type="evidence" value="ECO:0007669"/>
    <property type="project" value="InterPro"/>
</dbReference>
<feature type="domain" description="Peptidase metallopeptidase" evidence="11">
    <location>
        <begin position="197"/>
        <end position="360"/>
    </location>
</feature>
<feature type="binding site" evidence="9">
    <location>
        <position position="317"/>
    </location>
    <ligand>
        <name>Zn(2+)</name>
        <dbReference type="ChEBI" id="CHEBI:29105"/>
        <label>2</label>
        <note>catalytic</note>
    </ligand>
</feature>
<dbReference type="GO" id="GO:0006508">
    <property type="term" value="P:proteolysis"/>
    <property type="evidence" value="ECO:0007669"/>
    <property type="project" value="UniProtKB-KW"/>
</dbReference>
<keyword evidence="5" id="KW-0378">Hydrolase</keyword>
<dbReference type="eggNOG" id="KOG1565">
    <property type="taxonomic scope" value="Eukaryota"/>
</dbReference>
<keyword evidence="4" id="KW-0732">Signal</keyword>
<dbReference type="Proteomes" id="UP000007266">
    <property type="component" value="Linkage group 2"/>
</dbReference>
<gene>
    <name evidence="12" type="primary">GLEAN_00226</name>
    <name evidence="12" type="ORF">TcasGA2_TC000226</name>
</gene>
<dbReference type="InterPro" id="IPR006026">
    <property type="entry name" value="Peptidase_Metallo"/>
</dbReference>
<evidence type="ECO:0000256" key="10">
    <source>
        <dbReference type="PIRSR" id="PIRSR621190-4"/>
    </source>
</evidence>
<evidence type="ECO:0000256" key="1">
    <source>
        <dbReference type="ARBA" id="ARBA00010370"/>
    </source>
</evidence>
<evidence type="ECO:0000313" key="13">
    <source>
        <dbReference type="Proteomes" id="UP000007266"/>
    </source>
</evidence>
<dbReference type="SUPFAM" id="SSF55486">
    <property type="entry name" value="Metalloproteases ('zincins'), catalytic domain"/>
    <property type="match status" value="1"/>
</dbReference>
<accession>D6WBX3</accession>
<evidence type="ECO:0000256" key="8">
    <source>
        <dbReference type="PIRSR" id="PIRSR621190-1"/>
    </source>
</evidence>
<dbReference type="HOGENOM" id="CLU_445060_0_0_1"/>
<comment type="similarity">
    <text evidence="1">Belongs to the peptidase M10A family.</text>
</comment>
<feature type="active site" evidence="8">
    <location>
        <position position="318"/>
    </location>
</feature>
<sequence>MTNANSKTEIIDAILKNREIIKNRIHLKQFKEHLTKEEIKKLQKPITDKLDNITEFTQQILMSETNPKNVLAIEEKAPQAKGDDVNESDHLLPLPKSPSSISLDPNKDLNFDIIEKQFKFEKPSHLLSLDIRSRNAKIDTTIPEISTKLKSLNAHLTNAKKSQEQEKIDNLQYVYSQLKKYKSVLEDIRKIPFYEKGSGIFSDPNEMTASLWYSWDNITEEYKNNEIKYKSGKKAPQTELKNNEIKKEDDRNESEWKILKLPNGLYDENELNNYIQEYFGTFETPPFYFDVNYATNRFMLIIRNKDYEIDFSHVLLHEIGHTLGIEHSANNNSIMYAYYKGDIDKLTRDDMWAIQYLYGRPERLKYELIPTTTVKPTVSKVWQSVPEVGVKDTVGNSSSTHEPLVNLCDFNKEIDTFLIANHHMYIFYKKYVWLVNLKDMTYDKEPKLITDYLYFLPNDFQEISHIYQRPSGDVLIVVKNLYYLIDFPSFNVKSGYNGQSIENLGIPKGKRIDAIFRTYSGKTYIFYDKVLYIEFDECLFRSKKNGLISELFAGIPPNISKAFRYRNLYFFKDKMYYEFDDISNTLVKSDKFDLTVFGFKCGLIDQIIKLINRL</sequence>
<keyword evidence="2" id="KW-0645">Protease</keyword>
<dbReference type="Gene3D" id="3.40.390.10">
    <property type="entry name" value="Collagenase (Catalytic Domain)"/>
    <property type="match status" value="1"/>
</dbReference>
<dbReference type="SMART" id="SM00235">
    <property type="entry name" value="ZnMc"/>
    <property type="match status" value="1"/>
</dbReference>
<evidence type="ECO:0000259" key="11">
    <source>
        <dbReference type="SMART" id="SM00235"/>
    </source>
</evidence>
<dbReference type="PANTHER" id="PTHR10201">
    <property type="entry name" value="MATRIX METALLOPROTEINASE"/>
    <property type="match status" value="1"/>
</dbReference>